<evidence type="ECO:0000259" key="2">
    <source>
        <dbReference type="PROSITE" id="PS50966"/>
    </source>
</evidence>
<evidence type="ECO:0000313" key="3">
    <source>
        <dbReference type="EMBL" id="BAK36574.1"/>
    </source>
</evidence>
<evidence type="ECO:0000313" key="4">
    <source>
        <dbReference type="Proteomes" id="UP000007947"/>
    </source>
</evidence>
<organism evidence="3 4">
    <name type="scientific">Microlunatus phosphovorus (strain ATCC 700054 / DSM 10555 / JCM 9379 / NBRC 101784 / NCIMB 13414 / VKM Ac-1990 / NM-1)</name>
    <dbReference type="NCBI Taxonomy" id="1032480"/>
    <lineage>
        <taxon>Bacteria</taxon>
        <taxon>Bacillati</taxon>
        <taxon>Actinomycetota</taxon>
        <taxon>Actinomycetes</taxon>
        <taxon>Propionibacteriales</taxon>
        <taxon>Propionibacteriaceae</taxon>
        <taxon>Microlunatus</taxon>
    </lineage>
</organism>
<dbReference type="RefSeq" id="WP_013864427.1">
    <property type="nucleotide sequence ID" value="NC_015635.1"/>
</dbReference>
<name>F5XNC4_MICPN</name>
<dbReference type="Proteomes" id="UP000007947">
    <property type="component" value="Chromosome"/>
</dbReference>
<dbReference type="eggNOG" id="COG2345">
    <property type="taxonomic scope" value="Bacteria"/>
</dbReference>
<protein>
    <recommendedName>
        <fullName evidence="2">SWIM-type domain-containing protein</fullName>
    </recommendedName>
</protein>
<accession>F5XNC4</accession>
<dbReference type="EMBL" id="AP012204">
    <property type="protein sequence ID" value="BAK36574.1"/>
    <property type="molecule type" value="Genomic_DNA"/>
</dbReference>
<dbReference type="OrthoDB" id="7821105at2"/>
<feature type="domain" description="SWIM-type" evidence="2">
    <location>
        <begin position="404"/>
        <end position="450"/>
    </location>
</feature>
<dbReference type="HOGENOM" id="CLU_023622_1_0_11"/>
<reference evidence="3 4" key="1">
    <citation type="submission" date="2011-05" db="EMBL/GenBank/DDBJ databases">
        <title>Whole genome sequence of Microlunatus phosphovorus NM-1.</title>
        <authorList>
            <person name="Hosoyama A."/>
            <person name="Sasaki K."/>
            <person name="Harada T."/>
            <person name="Igarashi R."/>
            <person name="Kawakoshi A."/>
            <person name="Sasagawa M."/>
            <person name="Fukada J."/>
            <person name="Nakamura S."/>
            <person name="Katano Y."/>
            <person name="Hanada S."/>
            <person name="Kamagata Y."/>
            <person name="Nakamura N."/>
            <person name="Yamazaki S."/>
            <person name="Fujita N."/>
        </authorList>
    </citation>
    <scope>NUCLEOTIDE SEQUENCE [LARGE SCALE GENOMIC DNA]</scope>
    <source>
        <strain evidence="4">ATCC 700054 / DSM 10555 / JCM 9379 / NBRC 101784 / NCIMB 13414 / VKM Ac-1990 / NM-1</strain>
    </source>
</reference>
<proteinExistence type="predicted"/>
<evidence type="ECO:0000256" key="1">
    <source>
        <dbReference type="PROSITE-ProRule" id="PRU00325"/>
    </source>
</evidence>
<keyword evidence="1" id="KW-0862">Zinc</keyword>
<sequence>MSTDARPGPSNLIIDLAQVPDRGTSPDQRLLFGGYLSHPTQTAAALLLLGRVARHRFYLPPGMVAAKIASSDPVVTTSRDQLRFESFSACCGMALRYDVTADGIDSPPLRHGSTNIDLTGPTRVALAGVQGIDPLHLRISDEADEAVTFTTFDLTVSESKTALPQRWVRGFAEAQAIGAGLTPRAQVSSAEARRFWRALPRNDGGRSALFVSIGGRGLGLTGTSGPRTVPLGGPSRLRMIEPLLRYATSVTIYGPDDGASGVGSGVSLWQLDLADGRLSCALSPTPARGFSGEGGLLHQLAGQDSPASVEFLAHYLDEDHQGELLYPVELATRLSLSDGQVRGALTALAASGTVGYDAALGGYFHRQLPWTIEGAEALNPRLIAARKLVADGSVTMAAASDDVIEVRHGDSRHRVRGHGLSATCTCPWIAQYGTSRGPCKHILVADIFRGAPGLHTIAAGRTEPFDRADFHDDDEL</sequence>
<dbReference type="STRING" id="1032480.MLP_35600"/>
<dbReference type="GO" id="GO:0008270">
    <property type="term" value="F:zinc ion binding"/>
    <property type="evidence" value="ECO:0007669"/>
    <property type="project" value="UniProtKB-KW"/>
</dbReference>
<gene>
    <name evidence="3" type="ordered locus">MLP_35600</name>
</gene>
<dbReference type="PROSITE" id="PS50966">
    <property type="entry name" value="ZF_SWIM"/>
    <property type="match status" value="1"/>
</dbReference>
<dbReference type="KEGG" id="mph:MLP_35600"/>
<dbReference type="InterPro" id="IPR007527">
    <property type="entry name" value="Znf_SWIM"/>
</dbReference>
<keyword evidence="1" id="KW-0863">Zinc-finger</keyword>
<dbReference type="AlphaFoldDB" id="F5XNC4"/>
<keyword evidence="4" id="KW-1185">Reference proteome</keyword>
<keyword evidence="1" id="KW-0479">Metal-binding</keyword>